<organism evidence="1 2">
    <name type="scientific">Protea cynaroides</name>
    <dbReference type="NCBI Taxonomy" id="273540"/>
    <lineage>
        <taxon>Eukaryota</taxon>
        <taxon>Viridiplantae</taxon>
        <taxon>Streptophyta</taxon>
        <taxon>Embryophyta</taxon>
        <taxon>Tracheophyta</taxon>
        <taxon>Spermatophyta</taxon>
        <taxon>Magnoliopsida</taxon>
        <taxon>Proteales</taxon>
        <taxon>Proteaceae</taxon>
        <taxon>Protea</taxon>
    </lineage>
</organism>
<dbReference type="EMBL" id="JAMYWD010000010">
    <property type="protein sequence ID" value="KAJ4959190.1"/>
    <property type="molecule type" value="Genomic_DNA"/>
</dbReference>
<dbReference type="PANTHER" id="PTHR35744:SF2">
    <property type="entry name" value="OS06G0166200 PROTEIN"/>
    <property type="match status" value="1"/>
</dbReference>
<name>A0A9Q0H4N8_9MAGN</name>
<comment type="caution">
    <text evidence="1">The sequence shown here is derived from an EMBL/GenBank/DDBJ whole genome shotgun (WGS) entry which is preliminary data.</text>
</comment>
<dbReference type="Proteomes" id="UP001141806">
    <property type="component" value="Unassembled WGS sequence"/>
</dbReference>
<protein>
    <recommendedName>
        <fullName evidence="3">NYN domain-containing protein</fullName>
    </recommendedName>
</protein>
<reference evidence="1" key="1">
    <citation type="journal article" date="2023" name="Plant J.">
        <title>The genome of the king protea, Protea cynaroides.</title>
        <authorList>
            <person name="Chang J."/>
            <person name="Duong T.A."/>
            <person name="Schoeman C."/>
            <person name="Ma X."/>
            <person name="Roodt D."/>
            <person name="Barker N."/>
            <person name="Li Z."/>
            <person name="Van de Peer Y."/>
            <person name="Mizrachi E."/>
        </authorList>
    </citation>
    <scope>NUCLEOTIDE SEQUENCE</scope>
    <source>
        <tissue evidence="1">Young leaves</tissue>
    </source>
</reference>
<dbReference type="PANTHER" id="PTHR35744">
    <property type="entry name" value="C2H2-TYPE DOMAIN-CONTAINING PROTEIN"/>
    <property type="match status" value="1"/>
</dbReference>
<evidence type="ECO:0008006" key="3">
    <source>
        <dbReference type="Google" id="ProtNLM"/>
    </source>
</evidence>
<accession>A0A9Q0H4N8</accession>
<proteinExistence type="predicted"/>
<evidence type="ECO:0000313" key="1">
    <source>
        <dbReference type="EMBL" id="KAJ4959190.1"/>
    </source>
</evidence>
<dbReference type="OrthoDB" id="1744560at2759"/>
<evidence type="ECO:0000313" key="2">
    <source>
        <dbReference type="Proteomes" id="UP001141806"/>
    </source>
</evidence>
<sequence>MRSLKGKKLQCFKERFISGNHKYEEAARSLITPKVGYGFALELRRAGVFVKTVEDKPQMADWALKWQMQHSMSRGIDWLFLVSDDSDFSDMLIRARDSNMQTIVVGDWQRSLGRHADLWVPWIGVENGEVAEEDFMSDGRRRINEFSDEDDDGILSISYSDGVSYDKNNLDRITDKLVVTNTQFGSFRILAFSEGDVED</sequence>
<dbReference type="AlphaFoldDB" id="A0A9Q0H4N8"/>
<gene>
    <name evidence="1" type="ORF">NE237_026301</name>
</gene>
<keyword evidence="2" id="KW-1185">Reference proteome</keyword>